<sequence length="80" mass="8249">MKITGTFMILAASMASAVSGLAHHANVDGNGAIYICPPERTASRRCSGSKGSTGKGALGKDARCWGITVTWGEFHAGKPQ</sequence>
<accession>A0A5C3EZV7</accession>
<reference evidence="2 3" key="1">
    <citation type="submission" date="2018-03" db="EMBL/GenBank/DDBJ databases">
        <authorList>
            <person name="Guldener U."/>
        </authorList>
    </citation>
    <scope>NUCLEOTIDE SEQUENCE [LARGE SCALE GENOMIC DNA]</scope>
    <source>
        <strain evidence="2 3">DAOM196992</strain>
    </source>
</reference>
<keyword evidence="1" id="KW-0732">Signal</keyword>
<gene>
    <name evidence="2" type="ORF">PSFLO_01992</name>
</gene>
<feature type="chain" id="PRO_5022674723" evidence="1">
    <location>
        <begin position="21"/>
        <end position="80"/>
    </location>
</feature>
<evidence type="ECO:0000256" key="1">
    <source>
        <dbReference type="SAM" id="SignalP"/>
    </source>
</evidence>
<dbReference type="Proteomes" id="UP000323386">
    <property type="component" value="Unassembled WGS sequence"/>
</dbReference>
<dbReference type="AlphaFoldDB" id="A0A5C3EZV7"/>
<name>A0A5C3EZV7_9BASI</name>
<protein>
    <submittedName>
        <fullName evidence="2">Uncharacterized protein</fullName>
    </submittedName>
</protein>
<evidence type="ECO:0000313" key="2">
    <source>
        <dbReference type="EMBL" id="SPO36521.1"/>
    </source>
</evidence>
<evidence type="ECO:0000313" key="3">
    <source>
        <dbReference type="Proteomes" id="UP000323386"/>
    </source>
</evidence>
<keyword evidence="3" id="KW-1185">Reference proteome</keyword>
<proteinExistence type="predicted"/>
<dbReference type="EMBL" id="OOIP01000004">
    <property type="protein sequence ID" value="SPO36521.1"/>
    <property type="molecule type" value="Genomic_DNA"/>
</dbReference>
<organism evidence="2 3">
    <name type="scientific">Pseudozyma flocculosa</name>
    <dbReference type="NCBI Taxonomy" id="84751"/>
    <lineage>
        <taxon>Eukaryota</taxon>
        <taxon>Fungi</taxon>
        <taxon>Dikarya</taxon>
        <taxon>Basidiomycota</taxon>
        <taxon>Ustilaginomycotina</taxon>
        <taxon>Ustilaginomycetes</taxon>
        <taxon>Ustilaginales</taxon>
        <taxon>Ustilaginaceae</taxon>
        <taxon>Pseudozyma</taxon>
    </lineage>
</organism>
<feature type="signal peptide" evidence="1">
    <location>
        <begin position="1"/>
        <end position="20"/>
    </location>
</feature>